<dbReference type="PANTHER" id="PTHR30576:SF20">
    <property type="entry name" value="QUINOVOSAMINEPHOSPHOTRANSFERAE-RELATED"/>
    <property type="match status" value="1"/>
</dbReference>
<keyword evidence="2" id="KW-1133">Transmembrane helix</keyword>
<proteinExistence type="inferred from homology"/>
<organism evidence="4 5">
    <name type="scientific">Flavobacterium laiguense</name>
    <dbReference type="NCBI Taxonomy" id="2169409"/>
    <lineage>
        <taxon>Bacteria</taxon>
        <taxon>Pseudomonadati</taxon>
        <taxon>Bacteroidota</taxon>
        <taxon>Flavobacteriia</taxon>
        <taxon>Flavobacteriales</taxon>
        <taxon>Flavobacteriaceae</taxon>
        <taxon>Flavobacterium</taxon>
    </lineage>
</organism>
<evidence type="ECO:0000256" key="1">
    <source>
        <dbReference type="ARBA" id="ARBA00006464"/>
    </source>
</evidence>
<comment type="caution">
    <text evidence="4">The sequence shown here is derived from an EMBL/GenBank/DDBJ whole genome shotgun (WGS) entry which is preliminary data.</text>
</comment>
<dbReference type="OrthoDB" id="9808602at2"/>
<name>A0A2U1JXP8_9FLAO</name>
<gene>
    <name evidence="4" type="ORF">DB891_07110</name>
</gene>
<keyword evidence="4" id="KW-0808">Transferase</keyword>
<evidence type="ECO:0000313" key="5">
    <source>
        <dbReference type="Proteomes" id="UP000245618"/>
    </source>
</evidence>
<keyword evidence="5" id="KW-1185">Reference proteome</keyword>
<keyword evidence="2" id="KW-0812">Transmembrane</keyword>
<accession>A0A2U1JXP8</accession>
<evidence type="ECO:0000259" key="3">
    <source>
        <dbReference type="Pfam" id="PF02397"/>
    </source>
</evidence>
<evidence type="ECO:0000256" key="2">
    <source>
        <dbReference type="SAM" id="Phobius"/>
    </source>
</evidence>
<dbReference type="EMBL" id="QCZH01000005">
    <property type="protein sequence ID" value="PWA09991.1"/>
    <property type="molecule type" value="Genomic_DNA"/>
</dbReference>
<keyword evidence="2" id="KW-0472">Membrane</keyword>
<dbReference type="Proteomes" id="UP000245618">
    <property type="component" value="Unassembled WGS sequence"/>
</dbReference>
<dbReference type="GO" id="GO:0016780">
    <property type="term" value="F:phosphotransferase activity, for other substituted phosphate groups"/>
    <property type="evidence" value="ECO:0007669"/>
    <property type="project" value="TreeGrafter"/>
</dbReference>
<reference evidence="4 5" key="1">
    <citation type="submission" date="2018-04" db="EMBL/GenBank/DDBJ databases">
        <title>Flavobacterium sp. nov., isolated from glacier ice.</title>
        <authorList>
            <person name="Liu Q."/>
            <person name="Xin Y.-H."/>
        </authorList>
    </citation>
    <scope>NUCLEOTIDE SEQUENCE [LARGE SCALE GENOMIC DNA]</scope>
    <source>
        <strain evidence="4 5">LB2P30</strain>
    </source>
</reference>
<dbReference type="AlphaFoldDB" id="A0A2U1JXP8"/>
<dbReference type="InterPro" id="IPR003362">
    <property type="entry name" value="Bact_transf"/>
</dbReference>
<evidence type="ECO:0000313" key="4">
    <source>
        <dbReference type="EMBL" id="PWA09991.1"/>
    </source>
</evidence>
<dbReference type="RefSeq" id="WP_116762108.1">
    <property type="nucleotide sequence ID" value="NZ_QCZH01000005.1"/>
</dbReference>
<comment type="similarity">
    <text evidence="1">Belongs to the bacterial sugar transferase family.</text>
</comment>
<dbReference type="PANTHER" id="PTHR30576">
    <property type="entry name" value="COLANIC BIOSYNTHESIS UDP-GLUCOSE LIPID CARRIER TRANSFERASE"/>
    <property type="match status" value="1"/>
</dbReference>
<protein>
    <submittedName>
        <fullName evidence="4">Sugar transferase</fullName>
    </submittedName>
</protein>
<feature type="transmembrane region" description="Helical" evidence="2">
    <location>
        <begin position="12"/>
        <end position="34"/>
    </location>
</feature>
<sequence length="195" mass="23192">MKPTLKRFFDVVFSLLMLVLFFWIILIVWFMAVIDTRTNGIFTQERIGQYEKRFRIYKLRTIQRIHDSGEFEISRIGRTLRNLKLDELPQLFNVLKGEMSIVGARPDIAGYYDLLEGENRKVLELKPGITSLASLKYYNEDKLLKRQDSPLVYNDRVIFPDKVQLNLEYYYHQSFCGDLKIIFKTIGFLFFKRPV</sequence>
<dbReference type="Pfam" id="PF02397">
    <property type="entry name" value="Bac_transf"/>
    <property type="match status" value="1"/>
</dbReference>
<feature type="domain" description="Bacterial sugar transferase" evidence="3">
    <location>
        <begin position="6"/>
        <end position="189"/>
    </location>
</feature>